<dbReference type="AlphaFoldDB" id="A0AAQ1TUT9"/>
<dbReference type="Proteomes" id="UP000595757">
    <property type="component" value="Chromosome"/>
</dbReference>
<dbReference type="RefSeq" id="WP_034657182.1">
    <property type="nucleotide sequence ID" value="NZ_BJLD01000019.1"/>
</dbReference>
<dbReference type="EMBL" id="BJLD01000019">
    <property type="protein sequence ID" value="GEA44743.1"/>
    <property type="molecule type" value="Genomic_DNA"/>
</dbReference>
<evidence type="ECO:0000313" key="4">
    <source>
        <dbReference type="Proteomes" id="UP000595757"/>
    </source>
</evidence>
<evidence type="ECO:0000313" key="3">
    <source>
        <dbReference type="Proteomes" id="UP000315234"/>
    </source>
</evidence>
<dbReference type="GeneID" id="72410847"/>
<name>A0AAQ1TUT9_CORST</name>
<reference evidence="1 3" key="1">
    <citation type="submission" date="2019-06" db="EMBL/GenBank/DDBJ databases">
        <title>Draft genome sequence of Corynebacterium striatum NBRC 15291.</title>
        <authorList>
            <person name="Miura T."/>
            <person name="Furukawa M."/>
            <person name="Shimamura M."/>
            <person name="Ohyama Y."/>
            <person name="Yamazoe A."/>
            <person name="Kawasaki H."/>
        </authorList>
    </citation>
    <scope>NUCLEOTIDE SEQUENCE [LARGE SCALE GENOMIC DNA]</scope>
    <source>
        <strain evidence="1 3">NBRC 15291</strain>
    </source>
</reference>
<keyword evidence="4" id="KW-1185">Reference proteome</keyword>
<proteinExistence type="predicted"/>
<evidence type="ECO:0000313" key="1">
    <source>
        <dbReference type="EMBL" id="GEA44743.1"/>
    </source>
</evidence>
<evidence type="ECO:0000313" key="2">
    <source>
        <dbReference type="EMBL" id="QQU77454.1"/>
    </source>
</evidence>
<protein>
    <submittedName>
        <fullName evidence="1">Uncharacterized protein</fullName>
    </submittedName>
</protein>
<sequence>MGLLDALRSLTGPKAPRLATPESGAPVVEVGHLEVHSAETLLIVVTDSSGAAALREVARAAEPAWLADAPSTTRVFFSPAPRPEVPVRDPKKGWAIPLDLDTRAALLETLRAEPGDYEISESLAIVVEEN</sequence>
<gene>
    <name evidence="1" type="ORF">Cst04h_29130</name>
    <name evidence="2" type="ORF">I6I72_02470</name>
</gene>
<accession>A0AAQ1TUT9</accession>
<reference evidence="2 4" key="2">
    <citation type="submission" date="2021-01" db="EMBL/GenBank/DDBJ databases">
        <title>FDA dAtabase for Regulatory Grade micrObial Sequences (FDA-ARGOS): Supporting development and validation of Infectious Disease Dx tests.</title>
        <authorList>
            <person name="Sproer C."/>
            <person name="Gronow S."/>
            <person name="Severitt S."/>
            <person name="Schroder I."/>
            <person name="Tallon L."/>
            <person name="Sadzewicz L."/>
            <person name="Zhao X."/>
            <person name="Boylan J."/>
            <person name="Ott S."/>
            <person name="Bowen H."/>
            <person name="Vavikolanu K."/>
            <person name="Mehta A."/>
            <person name="Aluvathingal J."/>
            <person name="Nadendla S."/>
            <person name="Lowell S."/>
            <person name="Myers T."/>
            <person name="Yan Y."/>
            <person name="Sichtig H."/>
        </authorList>
    </citation>
    <scope>NUCLEOTIDE SEQUENCE [LARGE SCALE GENOMIC DNA]</scope>
    <source>
        <strain evidence="2 4">FDAARGOS_1115</strain>
    </source>
</reference>
<organism evidence="1 3">
    <name type="scientific">Corynebacterium striatum</name>
    <dbReference type="NCBI Taxonomy" id="43770"/>
    <lineage>
        <taxon>Bacteria</taxon>
        <taxon>Bacillati</taxon>
        <taxon>Actinomycetota</taxon>
        <taxon>Actinomycetes</taxon>
        <taxon>Mycobacteriales</taxon>
        <taxon>Corynebacteriaceae</taxon>
        <taxon>Corynebacterium</taxon>
    </lineage>
</organism>
<dbReference type="Proteomes" id="UP000315234">
    <property type="component" value="Unassembled WGS sequence"/>
</dbReference>
<dbReference type="EMBL" id="CP068158">
    <property type="protein sequence ID" value="QQU77454.1"/>
    <property type="molecule type" value="Genomic_DNA"/>
</dbReference>